<dbReference type="EMBL" id="FOLO01000039">
    <property type="protein sequence ID" value="SFD18183.1"/>
    <property type="molecule type" value="Genomic_DNA"/>
</dbReference>
<feature type="compositionally biased region" description="Basic and acidic residues" evidence="1">
    <location>
        <begin position="271"/>
        <end position="292"/>
    </location>
</feature>
<evidence type="ECO:0000256" key="1">
    <source>
        <dbReference type="SAM" id="MobiDB-lite"/>
    </source>
</evidence>
<dbReference type="PANTHER" id="PTHR32305">
    <property type="match status" value="1"/>
</dbReference>
<dbReference type="InterPro" id="IPR029058">
    <property type="entry name" value="AB_hydrolase_fold"/>
</dbReference>
<dbReference type="SUPFAM" id="SSF53474">
    <property type="entry name" value="alpha/beta-Hydrolases"/>
    <property type="match status" value="1"/>
</dbReference>
<reference evidence="2 3" key="1">
    <citation type="submission" date="2016-10" db="EMBL/GenBank/DDBJ databases">
        <authorList>
            <person name="de Groot N.N."/>
        </authorList>
    </citation>
    <scope>NUCLEOTIDE SEQUENCE [LARGE SCALE GENOMIC DNA]</scope>
    <source>
        <strain evidence="2 3">DSM 6059</strain>
    </source>
</reference>
<gene>
    <name evidence="2" type="ORF">SAMN02745724_03772</name>
</gene>
<proteinExistence type="predicted"/>
<keyword evidence="3" id="KW-1185">Reference proteome</keyword>
<dbReference type="InterPro" id="IPR050708">
    <property type="entry name" value="T6SS_VgrG/RHS"/>
</dbReference>
<dbReference type="NCBIfam" id="TIGR03696">
    <property type="entry name" value="Rhs_assc_core"/>
    <property type="match status" value="1"/>
</dbReference>
<sequence>MGNLTIKSDYASQYLYGNKERSAGGKAGPSAVRQLILNSGATADLKYDNNGNLTNSTDGGLSIDYNAAMKPTGISRNGNELAFKYDVNEQRFLQISGAVGNKVTKIYAGNYELELKADGTRVQKAYIGQHSIISTEANQPRIVHTSVDRLGSVTSLTNDDKSLTAGSSQNDLLIQRRAYDIFGRAFEAYSNSSQPFSELSIFEVTKKGFTNHEHLPDVGLIHMNGRGYDPLLGRFLSVDPFIQSPTNTQSVNPYTYIFNNPLSGTDPTGYKSKDNDVKENDDKKPKEPKEKCMQSISKVCSKLGSGGVHFKNSANGKGKNKEEFSAGKPNEGGSVVDKDMANLSKCVYGGECEMPEGWSKLTDDTLAIGGVDPSLLINEDTGFQAAVYYNSDTKAYALAFAGTDPNHTGDIIANVHQGTGFPSAQYEQAVQLASAVKGFVGPNRSLTYVGHSLGGGLASAASLLTLRQAITFNAAGLHGNTTARYSIPVGRAKDFIKAYYVKGELLSSVQDSLSAFPRAVGSRIPLTPVGNASSFQRHDVDEVIKAM</sequence>
<evidence type="ECO:0000313" key="3">
    <source>
        <dbReference type="Proteomes" id="UP000198862"/>
    </source>
</evidence>
<dbReference type="Gene3D" id="3.40.50.1820">
    <property type="entry name" value="alpha/beta hydrolase"/>
    <property type="match status" value="1"/>
</dbReference>
<dbReference type="STRING" id="1123010.SAMN02745724_03772"/>
<dbReference type="Pfam" id="PF26363">
    <property type="entry name" value="Phospholipase-like"/>
    <property type="match status" value="1"/>
</dbReference>
<dbReference type="Gene3D" id="2.180.10.10">
    <property type="entry name" value="RHS repeat-associated core"/>
    <property type="match status" value="1"/>
</dbReference>
<feature type="region of interest" description="Disordered" evidence="1">
    <location>
        <begin position="265"/>
        <end position="292"/>
    </location>
</feature>
<organism evidence="2 3">
    <name type="scientific">Pseudoalteromonas denitrificans DSM 6059</name>
    <dbReference type="NCBI Taxonomy" id="1123010"/>
    <lineage>
        <taxon>Bacteria</taxon>
        <taxon>Pseudomonadati</taxon>
        <taxon>Pseudomonadota</taxon>
        <taxon>Gammaproteobacteria</taxon>
        <taxon>Alteromonadales</taxon>
        <taxon>Pseudoalteromonadaceae</taxon>
        <taxon>Pseudoalteromonas</taxon>
    </lineage>
</organism>
<name>A0A1I1QG21_9GAMM</name>
<dbReference type="Proteomes" id="UP000198862">
    <property type="component" value="Unassembled WGS sequence"/>
</dbReference>
<accession>A0A1I1QG21</accession>
<feature type="region of interest" description="Disordered" evidence="1">
    <location>
        <begin position="311"/>
        <end position="335"/>
    </location>
</feature>
<protein>
    <submittedName>
        <fullName evidence="2">RHS repeat-associated core domain-containing protein</fullName>
    </submittedName>
</protein>
<dbReference type="AlphaFoldDB" id="A0A1I1QG21"/>
<dbReference type="RefSeq" id="WP_091988203.1">
    <property type="nucleotide sequence ID" value="NZ_FOLO01000039.1"/>
</dbReference>
<dbReference type="InterPro" id="IPR022385">
    <property type="entry name" value="Rhs_assc_core"/>
</dbReference>
<dbReference type="OrthoDB" id="9815903at2"/>
<dbReference type="PANTHER" id="PTHR32305:SF15">
    <property type="entry name" value="PROTEIN RHSA-RELATED"/>
    <property type="match status" value="1"/>
</dbReference>
<evidence type="ECO:0000313" key="2">
    <source>
        <dbReference type="EMBL" id="SFD18183.1"/>
    </source>
</evidence>